<feature type="region of interest" description="Disordered" evidence="2">
    <location>
        <begin position="304"/>
        <end position="330"/>
    </location>
</feature>
<feature type="region of interest" description="Disordered" evidence="2">
    <location>
        <begin position="375"/>
        <end position="405"/>
    </location>
</feature>
<proteinExistence type="predicted"/>
<keyword evidence="1" id="KW-0175">Coiled coil</keyword>
<sequence length="1111" mass="127252">MMTRNRSFQGSPLTQHQHHEEDDDAAKISAPNFPVYPNLPDPDEHDDDDDDDDDDDVSEHRSRQGDEGDIVDGVVGRNSPSLRRKSESNHDHPAEEDAVVVLNAADRSFLENFREEENTSGDDGDVDEDDGDGLRYDDRPMWRQVLGLDDQHERDDEDDGHGAFGVGGARGLMIGPLLPAPENTTNITANPMLQIGPSLLERHTPMRDSERSTLHEFAELTALTHDMGNPQLQQGISFAADSNEGMGESTRRTLLTGTRNTFSSVEGKTRDIFLEGRTPPRKRKFDLIMNSDGNVESIMLDKFKPPSQKAQQASQTNQSVKNNADQQSQPITLNLSRTSDQKYDLNQHFLESLQNRESGQTMVPKIFPAVPLTTKHLPQNPKVHSTESSHPSNSGRSQRQPQSIARKRWDFVVSEQSKVEKTLEKARVDSEQANRSLKEAEEQYKSVKEVIQRTCKECYSFLIQEDTEWYEGYRSLQEYHSKFGNALVPRNYHYIKKISKAADSDKAENFTSSSADLAKLSRWVGAQRSLYKKGELEEFKVYALSQLNFDFDPAESRWNAQYQALVKFVEEQGHARVPYNHGAKKEKGDTDSNLDGSGGSDDNPLGAWVKRQQYQYKLFQEGSKSELTLQRIRLLNDIGMVWNRREASWMDRIKELQEYKSIHGHINVPSKDKTPLWEWLQDQRAKYNEYKRNPLQSSFSDKQIRLLQIVGIEENGHTEGKWDEMFEALSAFRSQHGHCMVSTKYPKNQQLSIWCGRQRQQYQCHLRGQSTSLTQERINRLKNIGFGFDTSPDRGLLFHKSWKAFHAELTEFKKENGHIKVDESSELGQWLTNQRNLLKQHREGKTVDLSPEQIEKLNSVLSLPKNRGQNKAVRAPGDERGWEAWFGDLLAHRIHAKTFRLPQTESFLGLKNWVEEQRIEYAKYMQGLPSKLTYERVLKLQRAKFPFNLKIRTVNGRKTKLGKSWEEHFTDLLQFHLLHDSFSVPEENSDLYQWIEQQQGMYLQRMRNGPDSMPSHILDRLNKLKRVGFPFQKINLTEKRESTNKNDPSTSISQMTLHTQIGWPNEATFPAVLPDGTLPAVDLLLDDPNAAIPPSANDDQDTCGDVCKAAH</sequence>
<feature type="domain" description="Helicase-associated" evidence="3">
    <location>
        <begin position="466"/>
        <end position="549"/>
    </location>
</feature>
<feature type="domain" description="Helicase-associated" evidence="3">
    <location>
        <begin position="720"/>
        <end position="786"/>
    </location>
</feature>
<feature type="domain" description="Helicase-associated" evidence="3">
    <location>
        <begin position="555"/>
        <end position="640"/>
    </location>
</feature>
<accession>A0A9K3L541</accession>
<feature type="region of interest" description="Disordered" evidence="2">
    <location>
        <begin position="1"/>
        <end position="100"/>
    </location>
</feature>
<feature type="compositionally biased region" description="Acidic residues" evidence="2">
    <location>
        <begin position="41"/>
        <end position="57"/>
    </location>
</feature>
<dbReference type="PANTHER" id="PTHR33418:SF1">
    <property type="entry name" value="HELICASE-ASSOCIATED DOMAIN-CONTAINING PROTEIN"/>
    <property type="match status" value="1"/>
</dbReference>
<feature type="compositionally biased region" description="Polar residues" evidence="2">
    <location>
        <begin position="308"/>
        <end position="330"/>
    </location>
</feature>
<dbReference type="OrthoDB" id="38579at2759"/>
<evidence type="ECO:0000256" key="2">
    <source>
        <dbReference type="SAM" id="MobiDB-lite"/>
    </source>
</evidence>
<dbReference type="GO" id="GO:0004386">
    <property type="term" value="F:helicase activity"/>
    <property type="evidence" value="ECO:0007669"/>
    <property type="project" value="UniProtKB-KW"/>
</dbReference>
<feature type="region of interest" description="Disordered" evidence="2">
    <location>
        <begin position="577"/>
        <end position="605"/>
    </location>
</feature>
<dbReference type="PANTHER" id="PTHR33418">
    <property type="entry name" value="HELICASE-ASSOCIATED"/>
    <property type="match status" value="1"/>
</dbReference>
<comment type="caution">
    <text evidence="4">The sequence shown here is derived from an EMBL/GenBank/DDBJ whole genome shotgun (WGS) entry which is preliminary data.</text>
</comment>
<keyword evidence="5" id="KW-1185">Reference proteome</keyword>
<feature type="domain" description="Helicase-associated" evidence="3">
    <location>
        <begin position="800"/>
        <end position="859"/>
    </location>
</feature>
<gene>
    <name evidence="4" type="ORF">IV203_004139</name>
</gene>
<evidence type="ECO:0000313" key="4">
    <source>
        <dbReference type="EMBL" id="KAG7354783.1"/>
    </source>
</evidence>
<feature type="compositionally biased region" description="Acidic residues" evidence="2">
    <location>
        <begin position="118"/>
        <end position="131"/>
    </location>
</feature>
<dbReference type="EMBL" id="JAGRRH010000016">
    <property type="protein sequence ID" value="KAG7354783.1"/>
    <property type="molecule type" value="Genomic_DNA"/>
</dbReference>
<reference evidence="4" key="1">
    <citation type="journal article" date="2021" name="Sci. Rep.">
        <title>Diploid genomic architecture of Nitzschia inconspicua, an elite biomass production diatom.</title>
        <authorList>
            <person name="Oliver A."/>
            <person name="Podell S."/>
            <person name="Pinowska A."/>
            <person name="Traller J.C."/>
            <person name="Smith S.R."/>
            <person name="McClure R."/>
            <person name="Beliaev A."/>
            <person name="Bohutskyi P."/>
            <person name="Hill E.A."/>
            <person name="Rabines A."/>
            <person name="Zheng H."/>
            <person name="Allen L.Z."/>
            <person name="Kuo A."/>
            <person name="Grigoriev I.V."/>
            <person name="Allen A.E."/>
            <person name="Hazlebeck D."/>
            <person name="Allen E.E."/>
        </authorList>
    </citation>
    <scope>NUCLEOTIDE SEQUENCE</scope>
    <source>
        <strain evidence="4">Hildebrandi</strain>
    </source>
</reference>
<dbReference type="AlphaFoldDB" id="A0A9K3L541"/>
<feature type="compositionally biased region" description="Low complexity" evidence="2">
    <location>
        <begin position="591"/>
        <end position="605"/>
    </location>
</feature>
<keyword evidence="4" id="KW-0067">ATP-binding</keyword>
<dbReference type="InterPro" id="IPR005114">
    <property type="entry name" value="Helicase_assoc"/>
</dbReference>
<feature type="compositionally biased region" description="Polar residues" evidence="2">
    <location>
        <begin position="1"/>
        <end position="15"/>
    </location>
</feature>
<protein>
    <submittedName>
        <fullName evidence="4">Helicase domain protein</fullName>
    </submittedName>
</protein>
<dbReference type="Pfam" id="PF03457">
    <property type="entry name" value="HA"/>
    <property type="match status" value="5"/>
</dbReference>
<organism evidence="4 5">
    <name type="scientific">Nitzschia inconspicua</name>
    <dbReference type="NCBI Taxonomy" id="303405"/>
    <lineage>
        <taxon>Eukaryota</taxon>
        <taxon>Sar</taxon>
        <taxon>Stramenopiles</taxon>
        <taxon>Ochrophyta</taxon>
        <taxon>Bacillariophyta</taxon>
        <taxon>Bacillariophyceae</taxon>
        <taxon>Bacillariophycidae</taxon>
        <taxon>Bacillariales</taxon>
        <taxon>Bacillariaceae</taxon>
        <taxon>Nitzschia</taxon>
    </lineage>
</organism>
<feature type="domain" description="Helicase-associated" evidence="3">
    <location>
        <begin position="646"/>
        <end position="711"/>
    </location>
</feature>
<feature type="compositionally biased region" description="Basic and acidic residues" evidence="2">
    <location>
        <begin position="84"/>
        <end position="95"/>
    </location>
</feature>
<feature type="compositionally biased region" description="Polar residues" evidence="2">
    <location>
        <begin position="382"/>
        <end position="403"/>
    </location>
</feature>
<evidence type="ECO:0000259" key="3">
    <source>
        <dbReference type="Pfam" id="PF03457"/>
    </source>
</evidence>
<feature type="region of interest" description="Disordered" evidence="2">
    <location>
        <begin position="113"/>
        <end position="137"/>
    </location>
</feature>
<feature type="coiled-coil region" evidence="1">
    <location>
        <begin position="423"/>
        <end position="457"/>
    </location>
</feature>
<evidence type="ECO:0000256" key="1">
    <source>
        <dbReference type="SAM" id="Coils"/>
    </source>
</evidence>
<feature type="region of interest" description="Disordered" evidence="2">
    <location>
        <begin position="1089"/>
        <end position="1111"/>
    </location>
</feature>
<evidence type="ECO:0000313" key="5">
    <source>
        <dbReference type="Proteomes" id="UP000693970"/>
    </source>
</evidence>
<keyword evidence="4" id="KW-0547">Nucleotide-binding</keyword>
<reference evidence="4" key="2">
    <citation type="submission" date="2021-04" db="EMBL/GenBank/DDBJ databases">
        <authorList>
            <person name="Podell S."/>
        </authorList>
    </citation>
    <scope>NUCLEOTIDE SEQUENCE</scope>
    <source>
        <strain evidence="4">Hildebrandi</strain>
    </source>
</reference>
<dbReference type="Proteomes" id="UP000693970">
    <property type="component" value="Unassembled WGS sequence"/>
</dbReference>
<keyword evidence="4" id="KW-0378">Hydrolase</keyword>
<name>A0A9K3L541_9STRA</name>
<keyword evidence="4" id="KW-0347">Helicase</keyword>